<proteinExistence type="inferred from homology"/>
<dbReference type="EC" id="1.2.1.84" evidence="11"/>
<dbReference type="GO" id="GO:0102965">
    <property type="term" value="F:alcohol-forming long-chain fatty acyl-CoA reductase activity"/>
    <property type="evidence" value="ECO:0007669"/>
    <property type="project" value="UniProtKB-EC"/>
</dbReference>
<evidence type="ECO:0000256" key="3">
    <source>
        <dbReference type="ARBA" id="ARBA00022516"/>
    </source>
</evidence>
<evidence type="ECO:0000256" key="1">
    <source>
        <dbReference type="ARBA" id="ARBA00004141"/>
    </source>
</evidence>
<dbReference type="Gene3D" id="3.40.50.720">
    <property type="entry name" value="NAD(P)-binding Rossmann-like Domain"/>
    <property type="match status" value="2"/>
</dbReference>
<keyword evidence="6 11" id="KW-1133">Transmembrane helix</keyword>
<evidence type="ECO:0000256" key="9">
    <source>
        <dbReference type="ARBA" id="ARBA00023136"/>
    </source>
</evidence>
<evidence type="ECO:0000256" key="8">
    <source>
        <dbReference type="ARBA" id="ARBA00023098"/>
    </source>
</evidence>
<feature type="domain" description="Fatty acyl-CoA reductase C-terminal" evidence="12">
    <location>
        <begin position="363"/>
        <end position="455"/>
    </location>
</feature>
<evidence type="ECO:0000313" key="15">
    <source>
        <dbReference type="RefSeq" id="XP_033166821.1"/>
    </source>
</evidence>
<gene>
    <name evidence="15" type="primary">LOC117145328</name>
</gene>
<evidence type="ECO:0000256" key="6">
    <source>
        <dbReference type="ARBA" id="ARBA00022989"/>
    </source>
</evidence>
<dbReference type="CDD" id="cd05236">
    <property type="entry name" value="FAR-N_SDR_e"/>
    <property type="match status" value="2"/>
</dbReference>
<keyword evidence="14" id="KW-1185">Reference proteome</keyword>
<evidence type="ECO:0000256" key="11">
    <source>
        <dbReference type="RuleBase" id="RU363097"/>
    </source>
</evidence>
<keyword evidence="7 11" id="KW-0560">Oxidoreductase</keyword>
<dbReference type="AlphaFoldDB" id="A0A6P8KUD2"/>
<dbReference type="PANTHER" id="PTHR11011:SF60">
    <property type="entry name" value="FATTY ACYL-COA REDUCTASE-RELATED"/>
    <property type="match status" value="1"/>
</dbReference>
<comment type="subcellular location">
    <subcellularLocation>
        <location evidence="1">Membrane</location>
        <topology evidence="1">Multi-pass membrane protein</topology>
    </subcellularLocation>
</comment>
<dbReference type="GO" id="GO:0016020">
    <property type="term" value="C:membrane"/>
    <property type="evidence" value="ECO:0007669"/>
    <property type="project" value="UniProtKB-SubCell"/>
</dbReference>
<dbReference type="InterPro" id="IPR013120">
    <property type="entry name" value="FAR_NAD-bd"/>
</dbReference>
<name>A0A6P8KUD2_DROMA</name>
<dbReference type="Proteomes" id="UP000515162">
    <property type="component" value="Chromosome 3R"/>
</dbReference>
<feature type="domain" description="Thioester reductase (TE)" evidence="13">
    <location>
        <begin position="552"/>
        <end position="822"/>
    </location>
</feature>
<dbReference type="Pfam" id="PF07993">
    <property type="entry name" value="NAD_binding_4"/>
    <property type="match status" value="2"/>
</dbReference>
<feature type="transmembrane region" description="Helical" evidence="11">
    <location>
        <begin position="474"/>
        <end position="495"/>
    </location>
</feature>
<sequence length="1035" mass="117801">MDSEIQGFFKNKTVFLTGGTGFLGKVITEKLLRTTEINRIYSLIRPKRGVPIQDRITTWAKDPVFEVLLRMKPDALQRVCPIAGDCLDSDLGISPSDRRILTTEVQIVIHGAATVRFDEALHLSLAINVRATRLMLQLAKQMTQLVSYVHVSTAYSNCVVHDIAERFYPENLNCSSDKILAVGELVSSKLLDAMEPSLVGSFPNTYTYTKALAEDVIMREAGNLPLCIFRPAIIMSTYKEPLVGWVDNLFGPLALCFGGARGIMRVTTVDPTAKISMVPADYCVNVALACAWKTAEKSVLSGKVTTPPIYAFAPSENNLLSYGNFVKSSIMYRDIIPLTKMLWYPFVLCISTTSLFPLAAFFLHTLPGYFFDMLLRLKGRKPILVDLYRKIHKNIAVLGPFSSTTWNFDMTNTKELREAMSKQDRNLYDFDMAQLDWDDYFKAAMYGMRLYIGKEKPTAESIAKGLRLRMRLKVLHYAFASSLVSLAGYVLYSLARLVVSRPYPIDFLLKCVFNSQTSHRWNSIRTTPNKIVSRTKMDDGIQGFYKDKVVFLTGATGFLGKVIIEKLLRTTELKRIYAMMRPKRGKDIQERLAIWQKDPLFEVLLKTKPDALKRIFVIAGDCLDPDLGINRSDRQLLVSEVQIVIHGAATVRFNEPLHVALAINTRATRLMLQLAKEMQHLEAYLHISTAFSNCVIFRIEEKFYPEHLTCDSNSVLAMSELLSEQMMDKLTPALVGDFPNTYTYTKALAEDVVLRESGDLPLSVFRPSVIIATHEEPVSGWIDNFYGPIALIYGVGHGVLRLTTFDKDGLASLVPVDYCANAALASIWQTSKEKSQRNAISQPSIYTLAPSENNLLVNKDFINHSLIVRKDFPLTKMIWYPFMHSISNPRLFPFAAFFYHTLPGYFYDLALRLTGRKPYLVKLYRSIHANIAVLEHFSHNSWHFETKSTDQLRVMMSPEDRRMYNFDMEALDWKKYFRKALFGMRLYLAKEPPTRESLEQGRRLFYRLKILHYSFVTLLCVIAGILLWTLVRLLI</sequence>
<dbReference type="Pfam" id="PF03015">
    <property type="entry name" value="Sterile"/>
    <property type="match status" value="2"/>
</dbReference>
<feature type="transmembrane region" description="Helical" evidence="11">
    <location>
        <begin position="342"/>
        <end position="371"/>
    </location>
</feature>
<dbReference type="InterPro" id="IPR036291">
    <property type="entry name" value="NAD(P)-bd_dom_sf"/>
</dbReference>
<organism evidence="14 15">
    <name type="scientific">Drosophila mauritiana</name>
    <name type="common">Fruit fly</name>
    <dbReference type="NCBI Taxonomy" id="7226"/>
    <lineage>
        <taxon>Eukaryota</taxon>
        <taxon>Metazoa</taxon>
        <taxon>Ecdysozoa</taxon>
        <taxon>Arthropoda</taxon>
        <taxon>Hexapoda</taxon>
        <taxon>Insecta</taxon>
        <taxon>Pterygota</taxon>
        <taxon>Neoptera</taxon>
        <taxon>Endopterygota</taxon>
        <taxon>Diptera</taxon>
        <taxon>Brachycera</taxon>
        <taxon>Muscomorpha</taxon>
        <taxon>Ephydroidea</taxon>
        <taxon>Drosophilidae</taxon>
        <taxon>Drosophila</taxon>
        <taxon>Sophophora</taxon>
    </lineage>
</organism>
<feature type="transmembrane region" description="Helical" evidence="11">
    <location>
        <begin position="1010"/>
        <end position="1031"/>
    </location>
</feature>
<dbReference type="PANTHER" id="PTHR11011">
    <property type="entry name" value="MALE STERILITY PROTEIN 2-RELATED"/>
    <property type="match status" value="1"/>
</dbReference>
<keyword evidence="3 11" id="KW-0444">Lipid biosynthesis</keyword>
<dbReference type="SUPFAM" id="SSF51735">
    <property type="entry name" value="NAD(P)-binding Rossmann-fold domains"/>
    <property type="match status" value="2"/>
</dbReference>
<keyword evidence="9 11" id="KW-0472">Membrane</keyword>
<keyword evidence="8 11" id="KW-0443">Lipid metabolism</keyword>
<evidence type="ECO:0000313" key="14">
    <source>
        <dbReference type="Proteomes" id="UP000515162"/>
    </source>
</evidence>
<comment type="function">
    <text evidence="11">Catalyzes the reduction of fatty acyl-CoA to fatty alcohols.</text>
</comment>
<feature type="domain" description="Thioester reductase (TE)" evidence="13">
    <location>
        <begin position="16"/>
        <end position="286"/>
    </location>
</feature>
<dbReference type="GO" id="GO:0080019">
    <property type="term" value="F:alcohol-forming very long-chain fatty acyl-CoA reductase activity"/>
    <property type="evidence" value="ECO:0007669"/>
    <property type="project" value="InterPro"/>
</dbReference>
<accession>A0A6P8KUD2</accession>
<dbReference type="InterPro" id="IPR033640">
    <property type="entry name" value="FAR_C"/>
</dbReference>
<dbReference type="GO" id="GO:0005777">
    <property type="term" value="C:peroxisome"/>
    <property type="evidence" value="ECO:0007669"/>
    <property type="project" value="TreeGrafter"/>
</dbReference>
<evidence type="ECO:0000256" key="5">
    <source>
        <dbReference type="ARBA" id="ARBA00022857"/>
    </source>
</evidence>
<evidence type="ECO:0000256" key="7">
    <source>
        <dbReference type="ARBA" id="ARBA00023002"/>
    </source>
</evidence>
<protein>
    <recommendedName>
        <fullName evidence="11">Fatty acyl-CoA reductase</fullName>
        <ecNumber evidence="11">1.2.1.84</ecNumber>
    </recommendedName>
</protein>
<evidence type="ECO:0000256" key="4">
    <source>
        <dbReference type="ARBA" id="ARBA00022692"/>
    </source>
</evidence>
<comment type="similarity">
    <text evidence="2 11">Belongs to the fatty acyl-CoA reductase family.</text>
</comment>
<dbReference type="GeneID" id="117145328"/>
<comment type="catalytic activity">
    <reaction evidence="10 11">
        <text>a long-chain fatty acyl-CoA + 2 NADPH + 2 H(+) = a long-chain primary fatty alcohol + 2 NADP(+) + CoA</text>
        <dbReference type="Rhea" id="RHEA:52716"/>
        <dbReference type="ChEBI" id="CHEBI:15378"/>
        <dbReference type="ChEBI" id="CHEBI:57287"/>
        <dbReference type="ChEBI" id="CHEBI:57783"/>
        <dbReference type="ChEBI" id="CHEBI:58349"/>
        <dbReference type="ChEBI" id="CHEBI:77396"/>
        <dbReference type="ChEBI" id="CHEBI:83139"/>
        <dbReference type="EC" id="1.2.1.84"/>
    </reaction>
</comment>
<dbReference type="FunFam" id="3.40.50.720:FF:000143">
    <property type="entry name" value="Fatty acyl-CoA reductase"/>
    <property type="match status" value="2"/>
</dbReference>
<keyword evidence="5 11" id="KW-0521">NADP</keyword>
<dbReference type="InterPro" id="IPR026055">
    <property type="entry name" value="FAR"/>
</dbReference>
<dbReference type="RefSeq" id="XP_033166821.1">
    <property type="nucleotide sequence ID" value="XM_033310930.1"/>
</dbReference>
<reference evidence="15" key="1">
    <citation type="submission" date="2025-08" db="UniProtKB">
        <authorList>
            <consortium name="RefSeq"/>
        </authorList>
    </citation>
    <scope>IDENTIFICATION</scope>
    <source>
        <strain evidence="15">Mau12</strain>
        <tissue evidence="15">Whole Body</tissue>
    </source>
</reference>
<evidence type="ECO:0000256" key="2">
    <source>
        <dbReference type="ARBA" id="ARBA00005928"/>
    </source>
</evidence>
<feature type="domain" description="Fatty acyl-CoA reductase C-terminal" evidence="12">
    <location>
        <begin position="899"/>
        <end position="991"/>
    </location>
</feature>
<dbReference type="CDD" id="cd09071">
    <property type="entry name" value="FAR_C"/>
    <property type="match status" value="2"/>
</dbReference>
<evidence type="ECO:0000259" key="12">
    <source>
        <dbReference type="Pfam" id="PF03015"/>
    </source>
</evidence>
<evidence type="ECO:0000256" key="10">
    <source>
        <dbReference type="ARBA" id="ARBA00052530"/>
    </source>
</evidence>
<evidence type="ECO:0000259" key="13">
    <source>
        <dbReference type="Pfam" id="PF07993"/>
    </source>
</evidence>
<keyword evidence="4 11" id="KW-0812">Transmembrane</keyword>
<dbReference type="GO" id="GO:0035336">
    <property type="term" value="P:long-chain fatty-acyl-CoA metabolic process"/>
    <property type="evidence" value="ECO:0007669"/>
    <property type="project" value="TreeGrafter"/>
</dbReference>